<feature type="compositionally biased region" description="Low complexity" evidence="1">
    <location>
        <begin position="10"/>
        <end position="26"/>
    </location>
</feature>
<dbReference type="EMBL" id="DXEW01000003">
    <property type="protein sequence ID" value="HIX49761.1"/>
    <property type="molecule type" value="Genomic_DNA"/>
</dbReference>
<dbReference type="Pfam" id="PF09954">
    <property type="entry name" value="DUF2188"/>
    <property type="match status" value="1"/>
</dbReference>
<reference evidence="2" key="1">
    <citation type="journal article" date="2021" name="PeerJ">
        <title>Extensive microbial diversity within the chicken gut microbiome revealed by metagenomics and culture.</title>
        <authorList>
            <person name="Gilroy R."/>
            <person name="Ravi A."/>
            <person name="Getino M."/>
            <person name="Pursley I."/>
            <person name="Horton D.L."/>
            <person name="Alikhan N.F."/>
            <person name="Baker D."/>
            <person name="Gharbi K."/>
            <person name="Hall N."/>
            <person name="Watson M."/>
            <person name="Adriaenssens E.M."/>
            <person name="Foster-Nyarko E."/>
            <person name="Jarju S."/>
            <person name="Secka A."/>
            <person name="Antonio M."/>
            <person name="Oren A."/>
            <person name="Chaudhuri R.R."/>
            <person name="La Ragione R."/>
            <person name="Hildebrand F."/>
            <person name="Pallen M.J."/>
        </authorList>
    </citation>
    <scope>NUCLEOTIDE SEQUENCE</scope>
    <source>
        <strain evidence="2">2189</strain>
    </source>
</reference>
<name>A0A9D1VZ37_9FIRM</name>
<dbReference type="InterPro" id="IPR018691">
    <property type="entry name" value="DUF2188"/>
</dbReference>
<accession>A0A9D1VZ37</accession>
<evidence type="ECO:0000313" key="2">
    <source>
        <dbReference type="EMBL" id="HIX49761.1"/>
    </source>
</evidence>
<dbReference type="AlphaFoldDB" id="A0A9D1VZ37"/>
<feature type="region of interest" description="Disordered" evidence="1">
    <location>
        <begin position="1"/>
        <end position="32"/>
    </location>
</feature>
<evidence type="ECO:0000313" key="3">
    <source>
        <dbReference type="Proteomes" id="UP000886847"/>
    </source>
</evidence>
<evidence type="ECO:0000256" key="1">
    <source>
        <dbReference type="SAM" id="MobiDB-lite"/>
    </source>
</evidence>
<sequence>MEEKNTPTVAAAAENAAKADEAAVGAQKGDERTAARNYHVSLRKEDGKWQVKFAKGVKAIKLFDTQAEAIAYAKKLAENQDGSITIHKKDGKMRKQRY</sequence>
<proteinExistence type="predicted"/>
<reference evidence="2" key="2">
    <citation type="submission" date="2021-04" db="EMBL/GenBank/DDBJ databases">
        <authorList>
            <person name="Gilroy R."/>
        </authorList>
    </citation>
    <scope>NUCLEOTIDE SEQUENCE</scope>
    <source>
        <strain evidence="2">2189</strain>
    </source>
</reference>
<gene>
    <name evidence="2" type="ORF">H9851_00555</name>
</gene>
<dbReference type="Proteomes" id="UP000886847">
    <property type="component" value="Unassembled WGS sequence"/>
</dbReference>
<comment type="caution">
    <text evidence="2">The sequence shown here is derived from an EMBL/GenBank/DDBJ whole genome shotgun (WGS) entry which is preliminary data.</text>
</comment>
<protein>
    <submittedName>
        <fullName evidence="2">DUF2188 domain-containing protein</fullName>
    </submittedName>
</protein>
<organism evidence="2 3">
    <name type="scientific">Candidatus Borkfalkia faecavium</name>
    <dbReference type="NCBI Taxonomy" id="2838508"/>
    <lineage>
        <taxon>Bacteria</taxon>
        <taxon>Bacillati</taxon>
        <taxon>Bacillota</taxon>
        <taxon>Clostridia</taxon>
        <taxon>Christensenellales</taxon>
        <taxon>Christensenellaceae</taxon>
        <taxon>Candidatus Borkfalkia</taxon>
    </lineage>
</organism>